<comment type="caution">
    <text evidence="5">The sequence shown here is derived from an EMBL/GenBank/DDBJ whole genome shotgun (WGS) entry which is preliminary data.</text>
</comment>
<gene>
    <name evidence="5" type="ORF">F3Y22_tig00116946pilonHSYRG00054</name>
</gene>
<evidence type="ECO:0000313" key="6">
    <source>
        <dbReference type="Proteomes" id="UP000436088"/>
    </source>
</evidence>
<keyword evidence="1" id="KW-0645">Protease</keyword>
<evidence type="ECO:0000256" key="3">
    <source>
        <dbReference type="ARBA" id="ARBA00022801"/>
    </source>
</evidence>
<dbReference type="GO" id="GO:0006508">
    <property type="term" value="P:proteolysis"/>
    <property type="evidence" value="ECO:0007669"/>
    <property type="project" value="UniProtKB-KW"/>
</dbReference>
<name>A0A6A2Y0E3_HIBSY</name>
<dbReference type="Pfam" id="PF25597">
    <property type="entry name" value="SH3_retrovirus"/>
    <property type="match status" value="1"/>
</dbReference>
<dbReference type="InterPro" id="IPR054722">
    <property type="entry name" value="PolX-like_BBD"/>
</dbReference>
<reference evidence="5" key="1">
    <citation type="submission" date="2019-09" db="EMBL/GenBank/DDBJ databases">
        <title>Draft genome information of white flower Hibiscus syriacus.</title>
        <authorList>
            <person name="Kim Y.-M."/>
        </authorList>
    </citation>
    <scope>NUCLEOTIDE SEQUENCE [LARGE SCALE GENOMIC DNA]</scope>
    <source>
        <strain evidence="5">YM2019G1</strain>
    </source>
</reference>
<feature type="domain" description="Integrase catalytic" evidence="4">
    <location>
        <begin position="411"/>
        <end position="581"/>
    </location>
</feature>
<dbReference type="GO" id="GO:0015074">
    <property type="term" value="P:DNA integration"/>
    <property type="evidence" value="ECO:0007669"/>
    <property type="project" value="InterPro"/>
</dbReference>
<dbReference type="InterPro" id="IPR025724">
    <property type="entry name" value="GAG-pre-integrase_dom"/>
</dbReference>
<evidence type="ECO:0000313" key="5">
    <source>
        <dbReference type="EMBL" id="KAE8660874.1"/>
    </source>
</evidence>
<accession>A0A6A2Y0E3</accession>
<evidence type="ECO:0000259" key="4">
    <source>
        <dbReference type="PROSITE" id="PS50994"/>
    </source>
</evidence>
<dbReference type="Proteomes" id="UP000436088">
    <property type="component" value="Unassembled WGS sequence"/>
</dbReference>
<dbReference type="InterPro" id="IPR036397">
    <property type="entry name" value="RNaseH_sf"/>
</dbReference>
<sequence length="807" mass="93868">MEVNVAHDGDMFKLTFNNYLYWKPMMEDHLYCKDLHEPIIYKDKVEGKSDAQWELLNRKVVAMIRKYIDKTLFEHVSTYTNDYELWTKLESMIQKKMPRNKVNLVRRLVKLEYKDDQSMIEHLNNFKGLVNQLTKTEIKIDDELQALLLLSSLPESWDTLVVTLSNSAPERKLTTDTVSDSLLGEEARGMERGGLFIPKLILLRIRMGHKKMECRSFKREQKAGNILNIVYDDNSWIVDFGASFHVTPHGSFFSSYLSGDFGMVQMGNQDRSKIVGIGDIILTTSSRCKLILKDVRHVPAMRLNLIYTRKLDDAGLINYFGEGKWKFTKGSLIMARGKKQGSLYVMQSKLYKGKVNITTEDVEVWHKRLGHISDKGLHMLARKQLLSDVKGKPLDPCAHCLAGKQHIVAFQRSSPTRRKNILDLVHTDMCSMSERSIGGAFYFVTFIDDHSMKVWVHLLKSKDQVLDTFKEFHALVERETGQKIKCVRSDNGGEYRGPFKAYCKKYGIRLERTPPKTPQLNGLAQRMNRTIEERVRCVLSHAKLPKSFWGEAIMAVVDIVNLTLSVPLNGGISKEVWMGKKASYNHIKVFEYRAFVHIPKVKRAKLDAKTKKCIYLRSPKDEFSYRFWDSVNKKVVRSRDVYFEDQTIEDIKNSERPRLKSIKNNKPTPIRPVQDLEIEQLDVKTTFLHGDLEEEIYMDQSEGFKVPGKENLVCRLIKSLYGLKQAPRQWYKKFDSFMVEHDFKKTKSDHCVFMKRYASGDNQSTIYLAKNSTFYSRAKHIDTRYHWIQEVLEEKKIHLDKFHTDEN</sequence>
<keyword evidence="2" id="KW-0479">Metal-binding</keyword>
<proteinExistence type="predicted"/>
<dbReference type="Pfam" id="PF00665">
    <property type="entry name" value="rve"/>
    <property type="match status" value="1"/>
</dbReference>
<dbReference type="InterPro" id="IPR012337">
    <property type="entry name" value="RNaseH-like_sf"/>
</dbReference>
<dbReference type="InterPro" id="IPR039537">
    <property type="entry name" value="Retrotran_Ty1/copia-like"/>
</dbReference>
<organism evidence="5 6">
    <name type="scientific">Hibiscus syriacus</name>
    <name type="common">Rose of Sharon</name>
    <dbReference type="NCBI Taxonomy" id="106335"/>
    <lineage>
        <taxon>Eukaryota</taxon>
        <taxon>Viridiplantae</taxon>
        <taxon>Streptophyta</taxon>
        <taxon>Embryophyta</taxon>
        <taxon>Tracheophyta</taxon>
        <taxon>Spermatophyta</taxon>
        <taxon>Magnoliopsida</taxon>
        <taxon>eudicotyledons</taxon>
        <taxon>Gunneridae</taxon>
        <taxon>Pentapetalae</taxon>
        <taxon>rosids</taxon>
        <taxon>malvids</taxon>
        <taxon>Malvales</taxon>
        <taxon>Malvaceae</taxon>
        <taxon>Malvoideae</taxon>
        <taxon>Hibiscus</taxon>
    </lineage>
</organism>
<dbReference type="Pfam" id="PF13976">
    <property type="entry name" value="gag_pre-integrs"/>
    <property type="match status" value="1"/>
</dbReference>
<dbReference type="InterPro" id="IPR013103">
    <property type="entry name" value="RVT_2"/>
</dbReference>
<dbReference type="InterPro" id="IPR001584">
    <property type="entry name" value="Integrase_cat-core"/>
</dbReference>
<dbReference type="Pfam" id="PF07727">
    <property type="entry name" value="RVT_2"/>
    <property type="match status" value="1"/>
</dbReference>
<evidence type="ECO:0000256" key="2">
    <source>
        <dbReference type="ARBA" id="ARBA00022723"/>
    </source>
</evidence>
<dbReference type="AlphaFoldDB" id="A0A6A2Y0E3"/>
<dbReference type="PANTHER" id="PTHR42648:SF28">
    <property type="entry name" value="TRANSPOSON-ENCODED PROTEIN WITH RIBONUCLEASE H-LIKE AND RETROVIRUS ZINC FINGER-LIKE DOMAINS"/>
    <property type="match status" value="1"/>
</dbReference>
<dbReference type="Pfam" id="PF22936">
    <property type="entry name" value="Pol_BBD"/>
    <property type="match status" value="1"/>
</dbReference>
<dbReference type="SUPFAM" id="SSF53098">
    <property type="entry name" value="Ribonuclease H-like"/>
    <property type="match status" value="1"/>
</dbReference>
<dbReference type="PROSITE" id="PS50994">
    <property type="entry name" value="INTEGRASE"/>
    <property type="match status" value="1"/>
</dbReference>
<dbReference type="GO" id="GO:0008233">
    <property type="term" value="F:peptidase activity"/>
    <property type="evidence" value="ECO:0007669"/>
    <property type="project" value="UniProtKB-KW"/>
</dbReference>
<dbReference type="EMBL" id="VEPZ02001730">
    <property type="protein sequence ID" value="KAE8660874.1"/>
    <property type="molecule type" value="Genomic_DNA"/>
</dbReference>
<dbReference type="PANTHER" id="PTHR42648">
    <property type="entry name" value="TRANSPOSASE, PUTATIVE-RELATED"/>
    <property type="match status" value="1"/>
</dbReference>
<dbReference type="Pfam" id="PF14223">
    <property type="entry name" value="Retrotran_gag_2"/>
    <property type="match status" value="1"/>
</dbReference>
<dbReference type="Gene3D" id="3.30.420.10">
    <property type="entry name" value="Ribonuclease H-like superfamily/Ribonuclease H"/>
    <property type="match status" value="1"/>
</dbReference>
<dbReference type="InterPro" id="IPR057670">
    <property type="entry name" value="SH3_retrovirus"/>
</dbReference>
<keyword evidence="3" id="KW-0378">Hydrolase</keyword>
<dbReference type="GO" id="GO:0046872">
    <property type="term" value="F:metal ion binding"/>
    <property type="evidence" value="ECO:0007669"/>
    <property type="project" value="UniProtKB-KW"/>
</dbReference>
<dbReference type="GO" id="GO:0003676">
    <property type="term" value="F:nucleic acid binding"/>
    <property type="evidence" value="ECO:0007669"/>
    <property type="project" value="InterPro"/>
</dbReference>
<evidence type="ECO:0000256" key="1">
    <source>
        <dbReference type="ARBA" id="ARBA00022670"/>
    </source>
</evidence>
<protein>
    <recommendedName>
        <fullName evidence="4">Integrase catalytic domain-containing protein</fullName>
    </recommendedName>
</protein>
<keyword evidence="6" id="KW-1185">Reference proteome</keyword>